<keyword evidence="5 7" id="KW-0472">Membrane</keyword>
<organism evidence="9 10">
    <name type="scientific">Aquisalimonas asiatica</name>
    <dbReference type="NCBI Taxonomy" id="406100"/>
    <lineage>
        <taxon>Bacteria</taxon>
        <taxon>Pseudomonadati</taxon>
        <taxon>Pseudomonadota</taxon>
        <taxon>Gammaproteobacteria</taxon>
        <taxon>Chromatiales</taxon>
        <taxon>Ectothiorhodospiraceae</taxon>
        <taxon>Aquisalimonas</taxon>
    </lineage>
</organism>
<dbReference type="GO" id="GO:0016020">
    <property type="term" value="C:membrane"/>
    <property type="evidence" value="ECO:0007669"/>
    <property type="project" value="UniProtKB-SubCell"/>
</dbReference>
<dbReference type="InterPro" id="IPR037185">
    <property type="entry name" value="EmrE-like"/>
</dbReference>
<evidence type="ECO:0000256" key="1">
    <source>
        <dbReference type="ARBA" id="ARBA00004141"/>
    </source>
</evidence>
<evidence type="ECO:0000259" key="8">
    <source>
        <dbReference type="Pfam" id="PF00892"/>
    </source>
</evidence>
<dbReference type="InterPro" id="IPR050638">
    <property type="entry name" value="AA-Vitamin_Transporters"/>
</dbReference>
<gene>
    <name evidence="9" type="ORF">SAMN04488052_11528</name>
</gene>
<dbReference type="STRING" id="406100.SAMN04488052_11528"/>
<evidence type="ECO:0000313" key="9">
    <source>
        <dbReference type="EMBL" id="SEP18695.1"/>
    </source>
</evidence>
<proteinExistence type="inferred from homology"/>
<comment type="subcellular location">
    <subcellularLocation>
        <location evidence="1">Membrane</location>
        <topology evidence="1">Multi-pass membrane protein</topology>
    </subcellularLocation>
</comment>
<dbReference type="PANTHER" id="PTHR32322">
    <property type="entry name" value="INNER MEMBRANE TRANSPORTER"/>
    <property type="match status" value="1"/>
</dbReference>
<feature type="transmembrane region" description="Helical" evidence="7">
    <location>
        <begin position="168"/>
        <end position="189"/>
    </location>
</feature>
<feature type="region of interest" description="Disordered" evidence="6">
    <location>
        <begin position="364"/>
        <end position="389"/>
    </location>
</feature>
<feature type="transmembrane region" description="Helical" evidence="7">
    <location>
        <begin position="317"/>
        <end position="339"/>
    </location>
</feature>
<sequence length="389" mass="41332">MRQQLDPPDRTHRGDFKIGPFLPPLRENLVYMVHFRSLPRLYLDIKISPTYLEFKIILESEPVMKLATNAFEHQRVWLAPLLSLLAGGALLGLSTNLAKIAGEAHLPPLTFLFWAILGATLILLTVAAFRRELPPVSARTLEYYAVSAVTGVAGSNLVFFSAVPHVGASFVALIISLPPLLTYIGALALSMERFQTVRATGVAAALAGASVLAAGKLSAPDADTFWILLALLGPVLLAIGNLYRTLRWPKGTSAGALAPGMLVAASLMLLTAGFLPGFALPLPTENSLSLALIALQSVVFAGMFLLLFLLQRTGGPVLLSLLGSVGAVVAVPVAIFLQGEAPPEGLLVGAGLIATGVALLTLGHTRREQSPPTDTKEVTNEYHHTRRHG</sequence>
<dbReference type="Proteomes" id="UP000199657">
    <property type="component" value="Unassembled WGS sequence"/>
</dbReference>
<dbReference type="PANTHER" id="PTHR32322:SF2">
    <property type="entry name" value="EAMA DOMAIN-CONTAINING PROTEIN"/>
    <property type="match status" value="1"/>
</dbReference>
<evidence type="ECO:0000256" key="2">
    <source>
        <dbReference type="ARBA" id="ARBA00007362"/>
    </source>
</evidence>
<feature type="transmembrane region" description="Helical" evidence="7">
    <location>
        <begin position="109"/>
        <end position="129"/>
    </location>
</feature>
<dbReference type="SUPFAM" id="SSF103481">
    <property type="entry name" value="Multidrug resistance efflux transporter EmrE"/>
    <property type="match status" value="2"/>
</dbReference>
<dbReference type="AlphaFoldDB" id="A0A1H8VTL1"/>
<feature type="transmembrane region" description="Helical" evidence="7">
    <location>
        <begin position="201"/>
        <end position="219"/>
    </location>
</feature>
<feature type="transmembrane region" description="Helical" evidence="7">
    <location>
        <begin position="345"/>
        <end position="362"/>
    </location>
</feature>
<dbReference type="InterPro" id="IPR000620">
    <property type="entry name" value="EamA_dom"/>
</dbReference>
<evidence type="ECO:0000256" key="3">
    <source>
        <dbReference type="ARBA" id="ARBA00022692"/>
    </source>
</evidence>
<feature type="transmembrane region" description="Helical" evidence="7">
    <location>
        <begin position="76"/>
        <end position="97"/>
    </location>
</feature>
<evidence type="ECO:0000313" key="10">
    <source>
        <dbReference type="Proteomes" id="UP000199657"/>
    </source>
</evidence>
<reference evidence="9 10" key="1">
    <citation type="submission" date="2016-10" db="EMBL/GenBank/DDBJ databases">
        <authorList>
            <person name="de Groot N.N."/>
        </authorList>
    </citation>
    <scope>NUCLEOTIDE SEQUENCE [LARGE SCALE GENOMIC DNA]</scope>
    <source>
        <strain evidence="9 10">CGMCC 1.6291</strain>
    </source>
</reference>
<accession>A0A1H8VTL1</accession>
<feature type="transmembrane region" description="Helical" evidence="7">
    <location>
        <begin position="225"/>
        <end position="243"/>
    </location>
</feature>
<comment type="similarity">
    <text evidence="2">Belongs to the EamA transporter family.</text>
</comment>
<name>A0A1H8VTL1_9GAMM</name>
<dbReference type="Pfam" id="PF00892">
    <property type="entry name" value="EamA"/>
    <property type="match status" value="1"/>
</dbReference>
<feature type="transmembrane region" description="Helical" evidence="7">
    <location>
        <begin position="141"/>
        <end position="162"/>
    </location>
</feature>
<keyword evidence="10" id="KW-1185">Reference proteome</keyword>
<keyword evidence="4 7" id="KW-1133">Transmembrane helix</keyword>
<feature type="transmembrane region" description="Helical" evidence="7">
    <location>
        <begin position="287"/>
        <end position="310"/>
    </location>
</feature>
<evidence type="ECO:0000256" key="4">
    <source>
        <dbReference type="ARBA" id="ARBA00022989"/>
    </source>
</evidence>
<feature type="domain" description="EamA" evidence="8">
    <location>
        <begin position="81"/>
        <end position="212"/>
    </location>
</feature>
<feature type="compositionally biased region" description="Basic and acidic residues" evidence="6">
    <location>
        <begin position="365"/>
        <end position="383"/>
    </location>
</feature>
<evidence type="ECO:0000256" key="6">
    <source>
        <dbReference type="SAM" id="MobiDB-lite"/>
    </source>
</evidence>
<protein>
    <submittedName>
        <fullName evidence="9">Permease of the drug/metabolite transporter (DMT) superfamily</fullName>
    </submittedName>
</protein>
<feature type="transmembrane region" description="Helical" evidence="7">
    <location>
        <begin position="255"/>
        <end position="275"/>
    </location>
</feature>
<evidence type="ECO:0000256" key="5">
    <source>
        <dbReference type="ARBA" id="ARBA00023136"/>
    </source>
</evidence>
<dbReference type="EMBL" id="FOEG01000015">
    <property type="protein sequence ID" value="SEP18695.1"/>
    <property type="molecule type" value="Genomic_DNA"/>
</dbReference>
<evidence type="ECO:0000256" key="7">
    <source>
        <dbReference type="SAM" id="Phobius"/>
    </source>
</evidence>
<keyword evidence="3 7" id="KW-0812">Transmembrane</keyword>